<comment type="caution">
    <text evidence="2">The sequence shown here is derived from an EMBL/GenBank/DDBJ whole genome shotgun (WGS) entry which is preliminary data.</text>
</comment>
<sequence>MVEENDKTDSNDDNVANDNSGNDYQSESGNSEQDSENDLAYAELGYTQLADDDIDDDDDDDNESTQPNQQRTEPEPPILIAQPSDLLPEDDLNIIKSVMLGIKIPDSAVPDWAKAIPEEKWIPKVEVLRFDEQKSTTLTEPNDTSANTADK</sequence>
<accession>A0AAD5T9F2</accession>
<feature type="region of interest" description="Disordered" evidence="1">
    <location>
        <begin position="1"/>
        <end position="83"/>
    </location>
</feature>
<keyword evidence="3" id="KW-1185">Reference proteome</keyword>
<organism evidence="2 3">
    <name type="scientific">Physocladia obscura</name>
    <dbReference type="NCBI Taxonomy" id="109957"/>
    <lineage>
        <taxon>Eukaryota</taxon>
        <taxon>Fungi</taxon>
        <taxon>Fungi incertae sedis</taxon>
        <taxon>Chytridiomycota</taxon>
        <taxon>Chytridiomycota incertae sedis</taxon>
        <taxon>Chytridiomycetes</taxon>
        <taxon>Chytridiales</taxon>
        <taxon>Chytriomycetaceae</taxon>
        <taxon>Physocladia</taxon>
    </lineage>
</organism>
<evidence type="ECO:0000313" key="2">
    <source>
        <dbReference type="EMBL" id="KAJ3135202.1"/>
    </source>
</evidence>
<protein>
    <recommendedName>
        <fullName evidence="4">Male-enhanced antigen 1</fullName>
    </recommendedName>
</protein>
<feature type="region of interest" description="Disordered" evidence="1">
    <location>
        <begin position="132"/>
        <end position="151"/>
    </location>
</feature>
<proteinExistence type="predicted"/>
<feature type="compositionally biased region" description="Polar residues" evidence="1">
    <location>
        <begin position="135"/>
        <end position="151"/>
    </location>
</feature>
<dbReference type="AlphaFoldDB" id="A0AAD5T9F2"/>
<feature type="compositionally biased region" description="Low complexity" evidence="1">
    <location>
        <begin position="13"/>
        <end position="23"/>
    </location>
</feature>
<feature type="compositionally biased region" description="Acidic residues" evidence="1">
    <location>
        <begin position="50"/>
        <end position="63"/>
    </location>
</feature>
<name>A0AAD5T9F2_9FUNG</name>
<evidence type="ECO:0000313" key="3">
    <source>
        <dbReference type="Proteomes" id="UP001211907"/>
    </source>
</evidence>
<dbReference type="Proteomes" id="UP001211907">
    <property type="component" value="Unassembled WGS sequence"/>
</dbReference>
<evidence type="ECO:0000256" key="1">
    <source>
        <dbReference type="SAM" id="MobiDB-lite"/>
    </source>
</evidence>
<feature type="compositionally biased region" description="Basic and acidic residues" evidence="1">
    <location>
        <begin position="1"/>
        <end position="10"/>
    </location>
</feature>
<reference evidence="2" key="1">
    <citation type="submission" date="2020-05" db="EMBL/GenBank/DDBJ databases">
        <title>Phylogenomic resolution of chytrid fungi.</title>
        <authorList>
            <person name="Stajich J.E."/>
            <person name="Amses K."/>
            <person name="Simmons R."/>
            <person name="Seto K."/>
            <person name="Myers J."/>
            <person name="Bonds A."/>
            <person name="Quandt C.A."/>
            <person name="Barry K."/>
            <person name="Liu P."/>
            <person name="Grigoriev I."/>
            <person name="Longcore J.E."/>
            <person name="James T.Y."/>
        </authorList>
    </citation>
    <scope>NUCLEOTIDE SEQUENCE</scope>
    <source>
        <strain evidence="2">JEL0513</strain>
    </source>
</reference>
<dbReference type="Pfam" id="PF06910">
    <property type="entry name" value="MEA1"/>
    <property type="match status" value="1"/>
</dbReference>
<dbReference type="EMBL" id="JADGJH010000171">
    <property type="protein sequence ID" value="KAJ3135202.1"/>
    <property type="molecule type" value="Genomic_DNA"/>
</dbReference>
<gene>
    <name evidence="2" type="ORF">HK100_002973</name>
</gene>
<evidence type="ECO:0008006" key="4">
    <source>
        <dbReference type="Google" id="ProtNLM"/>
    </source>
</evidence>